<dbReference type="InterPro" id="IPR023210">
    <property type="entry name" value="NADP_OxRdtase_dom"/>
</dbReference>
<evidence type="ECO:0000259" key="2">
    <source>
        <dbReference type="Pfam" id="PF00248"/>
    </source>
</evidence>
<dbReference type="GeneID" id="25735941"/>
<dbReference type="KEGG" id="mng:MNEG_3063"/>
<dbReference type="PANTHER" id="PTHR43625">
    <property type="entry name" value="AFLATOXIN B1 ALDEHYDE REDUCTASE"/>
    <property type="match status" value="1"/>
</dbReference>
<organism evidence="3 4">
    <name type="scientific">Monoraphidium neglectum</name>
    <dbReference type="NCBI Taxonomy" id="145388"/>
    <lineage>
        <taxon>Eukaryota</taxon>
        <taxon>Viridiplantae</taxon>
        <taxon>Chlorophyta</taxon>
        <taxon>core chlorophytes</taxon>
        <taxon>Chlorophyceae</taxon>
        <taxon>CS clade</taxon>
        <taxon>Sphaeropleales</taxon>
        <taxon>Selenastraceae</taxon>
        <taxon>Monoraphidium</taxon>
    </lineage>
</organism>
<dbReference type="AlphaFoldDB" id="A0A0D2MQE1"/>
<dbReference type="EMBL" id="KK100590">
    <property type="protein sequence ID" value="KIZ04895.1"/>
    <property type="molecule type" value="Genomic_DNA"/>
</dbReference>
<dbReference type="GO" id="GO:0016491">
    <property type="term" value="F:oxidoreductase activity"/>
    <property type="evidence" value="ECO:0007669"/>
    <property type="project" value="UniProtKB-KW"/>
</dbReference>
<dbReference type="Proteomes" id="UP000054498">
    <property type="component" value="Unassembled WGS sequence"/>
</dbReference>
<protein>
    <submittedName>
        <fullName evidence="3">Aldo/keto reductase</fullName>
        <ecNumber evidence="3">1.1.1.-</ecNumber>
    </submittedName>
</protein>
<reference evidence="3 4" key="1">
    <citation type="journal article" date="2013" name="BMC Genomics">
        <title>Reconstruction of the lipid metabolism for the microalga Monoraphidium neglectum from its genome sequence reveals characteristics suitable for biofuel production.</title>
        <authorList>
            <person name="Bogen C."/>
            <person name="Al-Dilaimi A."/>
            <person name="Albersmeier A."/>
            <person name="Wichmann J."/>
            <person name="Grundmann M."/>
            <person name="Rupp O."/>
            <person name="Lauersen K.J."/>
            <person name="Blifernez-Klassen O."/>
            <person name="Kalinowski J."/>
            <person name="Goesmann A."/>
            <person name="Mussgnug J.H."/>
            <person name="Kruse O."/>
        </authorList>
    </citation>
    <scope>NUCLEOTIDE SEQUENCE [LARGE SCALE GENOMIC DNA]</scope>
    <source>
        <strain evidence="3 4">SAG 48.87</strain>
    </source>
</reference>
<dbReference type="SUPFAM" id="SSF51430">
    <property type="entry name" value="NAD(P)-linked oxidoreductase"/>
    <property type="match status" value="1"/>
</dbReference>
<name>A0A0D2MQE1_9CHLO</name>
<dbReference type="InterPro" id="IPR050791">
    <property type="entry name" value="Aldo-Keto_reductase"/>
</dbReference>
<proteinExistence type="predicted"/>
<evidence type="ECO:0000313" key="3">
    <source>
        <dbReference type="EMBL" id="KIZ04895.1"/>
    </source>
</evidence>
<accession>A0A0D2MQE1</accession>
<dbReference type="RefSeq" id="XP_013903914.1">
    <property type="nucleotide sequence ID" value="XM_014048460.1"/>
</dbReference>
<keyword evidence="1 3" id="KW-0560">Oxidoreductase</keyword>
<dbReference type="InterPro" id="IPR036812">
    <property type="entry name" value="NAD(P)_OxRdtase_dom_sf"/>
</dbReference>
<sequence>MAVPALLNGYGALPPPDQLPEGDIRRERPRFKAYEKARGRPIDRRCRCRCPRPNIALVEKIKGVAAAKGCTPAQLALAWVISRGSDVAPIPGTTKVARLEENVGALGVELNTADLAALEGLGAEVVGDRYDNMKGGSMGGEGLGAEVVGDNASSYHYGRK</sequence>
<evidence type="ECO:0000313" key="4">
    <source>
        <dbReference type="Proteomes" id="UP000054498"/>
    </source>
</evidence>
<dbReference type="STRING" id="145388.A0A0D2MQE1"/>
<dbReference type="Pfam" id="PF00248">
    <property type="entry name" value="Aldo_ket_red"/>
    <property type="match status" value="1"/>
</dbReference>
<feature type="domain" description="NADP-dependent oxidoreductase" evidence="2">
    <location>
        <begin position="54"/>
        <end position="121"/>
    </location>
</feature>
<dbReference type="GO" id="GO:0005737">
    <property type="term" value="C:cytoplasm"/>
    <property type="evidence" value="ECO:0007669"/>
    <property type="project" value="TreeGrafter"/>
</dbReference>
<evidence type="ECO:0000256" key="1">
    <source>
        <dbReference type="ARBA" id="ARBA00023002"/>
    </source>
</evidence>
<dbReference type="OrthoDB" id="37537at2759"/>
<dbReference type="PANTHER" id="PTHR43625:SF40">
    <property type="entry name" value="ALDO-KETO REDUCTASE YAKC [NADP(+)]"/>
    <property type="match status" value="1"/>
</dbReference>
<dbReference type="Gene3D" id="3.20.20.100">
    <property type="entry name" value="NADP-dependent oxidoreductase domain"/>
    <property type="match status" value="1"/>
</dbReference>
<keyword evidence="4" id="KW-1185">Reference proteome</keyword>
<gene>
    <name evidence="3" type="ORF">MNEG_3063</name>
</gene>
<dbReference type="EC" id="1.1.1.-" evidence="3"/>